<evidence type="ECO:0000313" key="2">
    <source>
        <dbReference type="EMBL" id="MCR6508112.1"/>
    </source>
</evidence>
<dbReference type="InterPro" id="IPR031762">
    <property type="entry name" value="DUF4738"/>
</dbReference>
<name>A0A9X2NRB3_9BACE</name>
<dbReference type="Proteomes" id="UP001143810">
    <property type="component" value="Unassembled WGS sequence"/>
</dbReference>
<dbReference type="Proteomes" id="UP001143192">
    <property type="component" value="Unassembled WGS sequence"/>
</dbReference>
<comment type="caution">
    <text evidence="1">The sequence shown here is derived from an EMBL/GenBank/DDBJ whole genome shotgun (WGS) entry which is preliminary data.</text>
</comment>
<evidence type="ECO:0000313" key="3">
    <source>
        <dbReference type="Proteomes" id="UP001143192"/>
    </source>
</evidence>
<proteinExistence type="predicted"/>
<protein>
    <submittedName>
        <fullName evidence="1">DUF4738 domain-containing protein</fullName>
    </submittedName>
</protein>
<gene>
    <name evidence="2" type="ORF">M1B78_08025</name>
    <name evidence="1" type="ORF">M1B79_06660</name>
</gene>
<dbReference type="EMBL" id="JAMZEE010000015">
    <property type="protein sequence ID" value="MCR6508112.1"/>
    <property type="molecule type" value="Genomic_DNA"/>
</dbReference>
<dbReference type="RefSeq" id="WP_176468267.1">
    <property type="nucleotide sequence ID" value="NZ_JAMZED010000011.1"/>
</dbReference>
<dbReference type="Gene3D" id="2.40.128.510">
    <property type="entry name" value="Protein of unknown function DUF4738"/>
    <property type="match status" value="1"/>
</dbReference>
<dbReference type="AlphaFoldDB" id="A0A9X2NRB3"/>
<organism evidence="1 3">
    <name type="scientific">Bacteroides muris</name>
    <name type="common">ex Fokt et al. 2023</name>
    <dbReference type="NCBI Taxonomy" id="2937417"/>
    <lineage>
        <taxon>Bacteria</taxon>
        <taxon>Pseudomonadati</taxon>
        <taxon>Bacteroidota</taxon>
        <taxon>Bacteroidia</taxon>
        <taxon>Bacteroidales</taxon>
        <taxon>Bacteroidaceae</taxon>
        <taxon>Bacteroides</taxon>
    </lineage>
</organism>
<dbReference type="Pfam" id="PF15889">
    <property type="entry name" value="DUF4738"/>
    <property type="match status" value="1"/>
</dbReference>
<reference evidence="1" key="1">
    <citation type="journal article" date="2022" name="Arch. Microbiol.">
        <title>Bacteroides muris sp. nov. isolated from the cecum of wild-derived house mice.</title>
        <authorList>
            <person name="Fokt H."/>
            <person name="Unni R."/>
            <person name="Repnik U."/>
            <person name="Schmitz R.A."/>
            <person name="Bramkamp M."/>
            <person name="Baines J.F."/>
            <person name="Unterweger D."/>
        </authorList>
    </citation>
    <scope>NUCLEOTIDE SEQUENCE</scope>
    <source>
        <strain evidence="1">KH365_2</strain>
        <strain evidence="2">KH569_7</strain>
    </source>
</reference>
<dbReference type="PROSITE" id="PS51257">
    <property type="entry name" value="PROKAR_LIPOPROTEIN"/>
    <property type="match status" value="1"/>
</dbReference>
<keyword evidence="3" id="KW-1185">Reference proteome</keyword>
<evidence type="ECO:0000313" key="1">
    <source>
        <dbReference type="EMBL" id="MCR6504373.1"/>
    </source>
</evidence>
<dbReference type="EMBL" id="JAMZED010000011">
    <property type="protein sequence ID" value="MCR6504373.1"/>
    <property type="molecule type" value="Genomic_DNA"/>
</dbReference>
<sequence length="181" mass="20482">MKNIVYILVCASVVFFTACSSQDKNKKDGLLLMQDSTEFAGLQRMQVSDVKTSFRYKGKEYQSSVVRRPDESLPIVKNEQGEKFVDNRITLHITCDGKQVVDKVFTKDNFASLVDAKFMKYSILEGLVYDKTTPQGIIYAASVCYPQSDLYVPIRLTITADGKISMAKEELLEEYQTNSID</sequence>
<reference evidence="1" key="2">
    <citation type="submission" date="2022-04" db="EMBL/GenBank/DDBJ databases">
        <authorList>
            <person name="Fokt H."/>
            <person name="Baines J."/>
        </authorList>
    </citation>
    <scope>NUCLEOTIDE SEQUENCE</scope>
    <source>
        <strain evidence="1">KH365_2</strain>
        <strain evidence="2">KH569_7</strain>
    </source>
</reference>
<accession>A0A9X2NRB3</accession>